<comment type="function">
    <text evidence="1">Forms oxaloacetate, a four-carbon dicarboxylic acid source for the tricarboxylic acid cycle.</text>
</comment>
<comment type="caution">
    <text evidence="3">The sequence shown here is derived from an EMBL/GenBank/DDBJ whole genome shotgun (WGS) entry which is preliminary data.</text>
</comment>
<keyword evidence="3" id="KW-0456">Lyase</keyword>
<dbReference type="SUPFAM" id="SSF51621">
    <property type="entry name" value="Phosphoenolpyruvate/pyruvate domain"/>
    <property type="match status" value="1"/>
</dbReference>
<sequence length="936" mass="103325">MNDQPVAKNVDRLLSEFRRFSGESEHDPHLNPVSRLASSLFLGLESTEVSIGSLAAIVSELNDRSFEDRAEAFHARRDGSDITLDETLTRLAKEGFETFRGAVEGAPEGIVFTAHPTFALNAAKRDVLAAYPVKGGEAEKASWRQTLAQLESSDDKITLRYEHDEVRKAVAHAQEAVTRINKAILDAARQYFPEQWTTLHLEPLSLASWVGYDLDGRTDIHWGESIRIRVDEKAKQLQRYVTVLQKIQGDAPSQSLGELLSQFKAAATLAEKQAEAFSGNLEDPDVVVQAANLLTDENPARLISLTPAIEALTKEIDASETDERKADLILLRGEMEAYGLGLARIHLRVNSAQVRSALRADLGLDPDTGFLGRSALGVAAKKSMAAQRRAVNFGSVFLEKMTARRQFMLCAQILKHIDADTPIRFLIAECEAPATIMGAVYLARLYGVEKKLDISPLFETPQALESGGRFIERLLHEPEYRDYVSGRSVMSIQLGFSDSGRFMGQCAADLAIERLQVLFARALGEAGLPNIEALVFNTHGESMGRGAHPGSFKNRLDHLTTPWVRSRFAKAKTRLRTECSFQGGEGYTHFQTPELATQTLSMIWAHAMSPLVCDHEDRFYSDINYSWDVYRGLKTWQEGLFEREDYRKILSGFAIRLLFKTGSRQTKRSQSGGFDLSALRAIPHNAILQQLGAPVNVSGGFGKAAGRETDRFVEQINGSPRMRDLVAMATHARDLTDLSVLRAYADLYAPGYWSAMAVSVGAGKAADAYEATQMALEDSGTSGAFHHLADFVASDLRHFDAMISAIDFKGVRDEPVNRDRLCVLHAVRQALMAKAVSLVASAPPFSSRHDVEHRDLIEMTLNLRIDETADLLGRIFPANSKGGTMFSGLDEKVEDVDAEGGAYPEIHREIIWPLREISVASRTLSEAIANHYGAFG</sequence>
<evidence type="ECO:0000313" key="4">
    <source>
        <dbReference type="Proteomes" id="UP001560685"/>
    </source>
</evidence>
<gene>
    <name evidence="3" type="ORF">ABFZ84_01860</name>
</gene>
<evidence type="ECO:0000256" key="1">
    <source>
        <dbReference type="ARBA" id="ARBA00003670"/>
    </source>
</evidence>
<organism evidence="3 4">
    <name type="scientific">Hyphococcus lacteus</name>
    <dbReference type="NCBI Taxonomy" id="3143536"/>
    <lineage>
        <taxon>Bacteria</taxon>
        <taxon>Pseudomonadati</taxon>
        <taxon>Pseudomonadota</taxon>
        <taxon>Alphaproteobacteria</taxon>
        <taxon>Parvularculales</taxon>
        <taxon>Parvularculaceae</taxon>
        <taxon>Hyphococcus</taxon>
    </lineage>
</organism>
<dbReference type="PANTHER" id="PTHR30523">
    <property type="entry name" value="PHOSPHOENOLPYRUVATE CARBOXYLASE"/>
    <property type="match status" value="1"/>
</dbReference>
<evidence type="ECO:0000313" key="3">
    <source>
        <dbReference type="EMBL" id="MEX6632283.1"/>
    </source>
</evidence>
<dbReference type="PRINTS" id="PR00150">
    <property type="entry name" value="PEPCARBXLASE"/>
</dbReference>
<dbReference type="GO" id="GO:0008964">
    <property type="term" value="F:phosphoenolpyruvate carboxylase activity"/>
    <property type="evidence" value="ECO:0007669"/>
    <property type="project" value="UniProtKB-EC"/>
</dbReference>
<evidence type="ECO:0000256" key="2">
    <source>
        <dbReference type="ARBA" id="ARBA00022419"/>
    </source>
</evidence>
<proteinExistence type="predicted"/>
<protein>
    <recommendedName>
        <fullName evidence="2">Phosphoenolpyruvate carboxylase</fullName>
    </recommendedName>
</protein>
<dbReference type="Pfam" id="PF00311">
    <property type="entry name" value="PEPcase"/>
    <property type="match status" value="1"/>
</dbReference>
<keyword evidence="4" id="KW-1185">Reference proteome</keyword>
<dbReference type="Proteomes" id="UP001560685">
    <property type="component" value="Unassembled WGS sequence"/>
</dbReference>
<reference evidence="3 4" key="1">
    <citation type="submission" date="2024-05" db="EMBL/GenBank/DDBJ databases">
        <title>Three bacterial strains, DH-69, EH-24, and ECK-19 isolated from coastal sediments.</title>
        <authorList>
            <person name="Ye Y.-Q."/>
            <person name="Du Z.-J."/>
        </authorList>
    </citation>
    <scope>NUCLEOTIDE SEQUENCE [LARGE SCALE GENOMIC DNA]</scope>
    <source>
        <strain evidence="3 4">ECK-19</strain>
    </source>
</reference>
<dbReference type="EMBL" id="JBEHZE010000001">
    <property type="protein sequence ID" value="MEX6632283.1"/>
    <property type="molecule type" value="Genomic_DNA"/>
</dbReference>
<dbReference type="InterPro" id="IPR021135">
    <property type="entry name" value="PEP_COase"/>
</dbReference>
<accession>A0ABV3Z151</accession>
<dbReference type="PANTHER" id="PTHR30523:SF6">
    <property type="entry name" value="PHOSPHOENOLPYRUVATE CARBOXYLASE"/>
    <property type="match status" value="1"/>
</dbReference>
<dbReference type="RefSeq" id="WP_369312209.1">
    <property type="nucleotide sequence ID" value="NZ_JBEHZE010000001.1"/>
</dbReference>
<name>A0ABV3Z151_9PROT</name>
<dbReference type="InterPro" id="IPR015813">
    <property type="entry name" value="Pyrv/PenolPyrv_kinase-like_dom"/>
</dbReference>